<dbReference type="AlphaFoldDB" id="A0A1M4W6Q6"/>
<sequence length="143" mass="16659">MKPSRRRRVLILLLPLFLGACASAIAPYDHYAYVQATSLKVEALELLDLATESYEDHRVRVERFRSRMKKAYEYVRSLPRNELTARQYEILMDPDGHSIFGALRRWEESGRLSPVFVEELRGEIAQHFDQVITLEAAKIKRIP</sequence>
<evidence type="ECO:0000256" key="1">
    <source>
        <dbReference type="SAM" id="SignalP"/>
    </source>
</evidence>
<reference evidence="3" key="1">
    <citation type="submission" date="2016-11" db="EMBL/GenBank/DDBJ databases">
        <authorList>
            <person name="Varghese N."/>
            <person name="Submissions S."/>
        </authorList>
    </citation>
    <scope>NUCLEOTIDE SEQUENCE [LARGE SCALE GENOMIC DNA]</scope>
    <source>
        <strain evidence="3">DSM 9756</strain>
    </source>
</reference>
<proteinExistence type="predicted"/>
<keyword evidence="3" id="KW-1185">Reference proteome</keyword>
<feature type="chain" id="PRO_5013245689" description="DUF4296 domain-containing protein" evidence="1">
    <location>
        <begin position="23"/>
        <end position="143"/>
    </location>
</feature>
<dbReference type="OrthoDB" id="7190313at2"/>
<evidence type="ECO:0000313" key="2">
    <source>
        <dbReference type="EMBL" id="SHE76938.1"/>
    </source>
</evidence>
<feature type="signal peptide" evidence="1">
    <location>
        <begin position="1"/>
        <end position="22"/>
    </location>
</feature>
<protein>
    <recommendedName>
        <fullName evidence="4">DUF4296 domain-containing protein</fullName>
    </recommendedName>
</protein>
<dbReference type="EMBL" id="FQVB01000007">
    <property type="protein sequence ID" value="SHE76938.1"/>
    <property type="molecule type" value="Genomic_DNA"/>
</dbReference>
<keyword evidence="1" id="KW-0732">Signal</keyword>
<dbReference type="RefSeq" id="WP_073037175.1">
    <property type="nucleotide sequence ID" value="NZ_FQVB01000007.1"/>
</dbReference>
<evidence type="ECO:0000313" key="3">
    <source>
        <dbReference type="Proteomes" id="UP000184076"/>
    </source>
</evidence>
<gene>
    <name evidence="2" type="ORF">SAMN02745206_00791</name>
</gene>
<dbReference type="Proteomes" id="UP000184076">
    <property type="component" value="Unassembled WGS sequence"/>
</dbReference>
<dbReference type="PROSITE" id="PS51257">
    <property type="entry name" value="PROKAR_LIPOPROTEIN"/>
    <property type="match status" value="1"/>
</dbReference>
<dbReference type="STRING" id="1121391.SAMN02745206_00791"/>
<accession>A0A1M4W6Q6</accession>
<name>A0A1M4W6Q6_9BACT</name>
<organism evidence="2 3">
    <name type="scientific">Desulfacinum infernum DSM 9756</name>
    <dbReference type="NCBI Taxonomy" id="1121391"/>
    <lineage>
        <taxon>Bacteria</taxon>
        <taxon>Pseudomonadati</taxon>
        <taxon>Thermodesulfobacteriota</taxon>
        <taxon>Syntrophobacteria</taxon>
        <taxon>Syntrophobacterales</taxon>
        <taxon>Syntrophobacteraceae</taxon>
        <taxon>Desulfacinum</taxon>
    </lineage>
</organism>
<evidence type="ECO:0008006" key="4">
    <source>
        <dbReference type="Google" id="ProtNLM"/>
    </source>
</evidence>